<comment type="caution">
    <text evidence="1">The sequence shown here is derived from an EMBL/GenBank/DDBJ whole genome shotgun (WGS) entry which is preliminary data.</text>
</comment>
<dbReference type="EMBL" id="VSSQ01102462">
    <property type="protein sequence ID" value="MPN43821.1"/>
    <property type="molecule type" value="Genomic_DNA"/>
</dbReference>
<protein>
    <submittedName>
        <fullName evidence="1">Uncharacterized protein</fullName>
    </submittedName>
</protein>
<reference evidence="1" key="1">
    <citation type="submission" date="2019-08" db="EMBL/GenBank/DDBJ databases">
        <authorList>
            <person name="Kucharzyk K."/>
            <person name="Murdoch R.W."/>
            <person name="Higgins S."/>
            <person name="Loffler F."/>
        </authorList>
    </citation>
    <scope>NUCLEOTIDE SEQUENCE</scope>
</reference>
<dbReference type="Gene3D" id="3.40.50.2300">
    <property type="match status" value="1"/>
</dbReference>
<proteinExistence type="predicted"/>
<accession>A0A645HXR1</accession>
<name>A0A645HXR1_9ZZZZ</name>
<evidence type="ECO:0000313" key="1">
    <source>
        <dbReference type="EMBL" id="MPN43821.1"/>
    </source>
</evidence>
<organism evidence="1">
    <name type="scientific">bioreactor metagenome</name>
    <dbReference type="NCBI Taxonomy" id="1076179"/>
    <lineage>
        <taxon>unclassified sequences</taxon>
        <taxon>metagenomes</taxon>
        <taxon>ecological metagenomes</taxon>
    </lineage>
</organism>
<gene>
    <name evidence="1" type="ORF">SDC9_191382</name>
</gene>
<sequence>MSDKVDYYIGVDSDQWFELKDNRPDLAEKIATSALKQVGETLYKAVEDILDARKDNKIPDYFGQAVIWGIKENGSGLARNENYEKLVPENVRKMVDEAEQKVRDGKFKVPTAYGMSQEDVDAIKNSVKP</sequence>
<dbReference type="AlphaFoldDB" id="A0A645HXR1"/>